<dbReference type="EMBL" id="PVWQ01000010">
    <property type="protein sequence ID" value="RDW70585.1"/>
    <property type="molecule type" value="Genomic_DNA"/>
</dbReference>
<organism evidence="2 3">
    <name type="scientific">Aspergillus mulundensis</name>
    <dbReference type="NCBI Taxonomy" id="1810919"/>
    <lineage>
        <taxon>Eukaryota</taxon>
        <taxon>Fungi</taxon>
        <taxon>Dikarya</taxon>
        <taxon>Ascomycota</taxon>
        <taxon>Pezizomycotina</taxon>
        <taxon>Eurotiomycetes</taxon>
        <taxon>Eurotiomycetidae</taxon>
        <taxon>Eurotiales</taxon>
        <taxon>Aspergillaceae</taxon>
        <taxon>Aspergillus</taxon>
        <taxon>Aspergillus subgen. Nidulantes</taxon>
    </lineage>
</organism>
<sequence>MGIAGSSDLDLGNLEELPKLSTSLIAGSLQNLQHNDENSGSSDSGSDSGSSSGSSFMGFAGSNDLDFGKLGEELPESDSSFLLGSLQNFHSNENKRSESGDGSGDGSTSGSSFMGFAGTDDLDFGNAEELPENESSFLLGSLQNFNKGDDQKDDN</sequence>
<gene>
    <name evidence="2" type="ORF">DSM5745_08096</name>
</gene>
<reference evidence="2 3" key="1">
    <citation type="journal article" date="2018" name="IMA Fungus">
        <title>IMA Genome-F 9: Draft genome sequence of Annulohypoxylon stygium, Aspergillus mulundensis, Berkeleyomyces basicola (syn. Thielaviopsis basicola), Ceratocystis smalleyi, two Cercospora beticola strains, Coleophoma cylindrospora, Fusarium fracticaudum, Phialophora cf. hyalina, and Morchella septimelata.</title>
        <authorList>
            <person name="Wingfield B.D."/>
            <person name="Bills G.F."/>
            <person name="Dong Y."/>
            <person name="Huang W."/>
            <person name="Nel W.J."/>
            <person name="Swalarsk-Parry B.S."/>
            <person name="Vaghefi N."/>
            <person name="Wilken P.M."/>
            <person name="An Z."/>
            <person name="de Beer Z.W."/>
            <person name="De Vos L."/>
            <person name="Chen L."/>
            <person name="Duong T.A."/>
            <person name="Gao Y."/>
            <person name="Hammerbacher A."/>
            <person name="Kikkert J.R."/>
            <person name="Li Y."/>
            <person name="Li H."/>
            <person name="Li K."/>
            <person name="Li Q."/>
            <person name="Liu X."/>
            <person name="Ma X."/>
            <person name="Naidoo K."/>
            <person name="Pethybridge S.J."/>
            <person name="Sun J."/>
            <person name="Steenkamp E.T."/>
            <person name="van der Nest M.A."/>
            <person name="van Wyk S."/>
            <person name="Wingfield M.J."/>
            <person name="Xiong C."/>
            <person name="Yue Q."/>
            <person name="Zhang X."/>
        </authorList>
    </citation>
    <scope>NUCLEOTIDE SEQUENCE [LARGE SCALE GENOMIC DNA]</scope>
    <source>
        <strain evidence="2 3">DSM 5745</strain>
    </source>
</reference>
<evidence type="ECO:0000256" key="1">
    <source>
        <dbReference type="SAM" id="MobiDB-lite"/>
    </source>
</evidence>
<feature type="region of interest" description="Disordered" evidence="1">
    <location>
        <begin position="91"/>
        <end position="155"/>
    </location>
</feature>
<keyword evidence="3" id="KW-1185">Reference proteome</keyword>
<feature type="compositionally biased region" description="Low complexity" evidence="1">
    <location>
        <begin position="108"/>
        <end position="119"/>
    </location>
</feature>
<evidence type="ECO:0000313" key="2">
    <source>
        <dbReference type="EMBL" id="RDW70585.1"/>
    </source>
</evidence>
<feature type="compositionally biased region" description="Polar residues" evidence="1">
    <location>
        <begin position="133"/>
        <end position="146"/>
    </location>
</feature>
<dbReference type="GeneID" id="38118466"/>
<accession>A0A3D8R981</accession>
<name>A0A3D8R981_9EURO</name>
<proteinExistence type="predicted"/>
<dbReference type="AlphaFoldDB" id="A0A3D8R981"/>
<dbReference type="RefSeq" id="XP_026601116.1">
    <property type="nucleotide sequence ID" value="XM_026750112.1"/>
</dbReference>
<dbReference type="OrthoDB" id="10602525at2759"/>
<feature type="compositionally biased region" description="Low complexity" evidence="1">
    <location>
        <begin position="39"/>
        <end position="55"/>
    </location>
</feature>
<evidence type="ECO:0000313" key="3">
    <source>
        <dbReference type="Proteomes" id="UP000256690"/>
    </source>
</evidence>
<dbReference type="Proteomes" id="UP000256690">
    <property type="component" value="Unassembled WGS sequence"/>
</dbReference>
<feature type="region of interest" description="Disordered" evidence="1">
    <location>
        <begin position="28"/>
        <end position="57"/>
    </location>
</feature>
<protein>
    <submittedName>
        <fullName evidence="2">Uncharacterized protein</fullName>
    </submittedName>
</protein>
<comment type="caution">
    <text evidence="2">The sequence shown here is derived from an EMBL/GenBank/DDBJ whole genome shotgun (WGS) entry which is preliminary data.</text>
</comment>